<dbReference type="HOGENOM" id="CLU_1551988_0_0_11"/>
<feature type="compositionally biased region" description="Basic and acidic residues" evidence="1">
    <location>
        <begin position="162"/>
        <end position="172"/>
    </location>
</feature>
<dbReference type="OrthoDB" id="3699306at2"/>
<dbReference type="AlphaFoldDB" id="A0A099D7P0"/>
<gene>
    <name evidence="2" type="ORF">CDG81_10610</name>
    <name evidence="3" type="ORF">IL38_10635</name>
</gene>
<reference evidence="2 5" key="2">
    <citation type="submission" date="2017-08" db="EMBL/GenBank/DDBJ databases">
        <title>The complete genome sequence of moderately halophilic actinomycete Actinopolyspora erythraea YIM 90600, the producer of novel erythromycin, novel actinopolysporins A-C and tubercidin.</title>
        <authorList>
            <person name="Yin M."/>
            <person name="Tang S."/>
        </authorList>
    </citation>
    <scope>NUCLEOTIDE SEQUENCE [LARGE SCALE GENOMIC DNA]</scope>
    <source>
        <strain evidence="2 5">YIM 90600</strain>
    </source>
</reference>
<evidence type="ECO:0000256" key="1">
    <source>
        <dbReference type="SAM" id="MobiDB-lite"/>
    </source>
</evidence>
<evidence type="ECO:0000313" key="5">
    <source>
        <dbReference type="Proteomes" id="UP000215043"/>
    </source>
</evidence>
<accession>A0A099D7P0</accession>
<evidence type="ECO:0000313" key="3">
    <source>
        <dbReference type="EMBL" id="KGI81410.1"/>
    </source>
</evidence>
<dbReference type="KEGG" id="aey:CDG81_10610"/>
<dbReference type="Proteomes" id="UP000029737">
    <property type="component" value="Unassembled WGS sequence"/>
</dbReference>
<evidence type="ECO:0000313" key="4">
    <source>
        <dbReference type="Proteomes" id="UP000029737"/>
    </source>
</evidence>
<proteinExistence type="predicted"/>
<dbReference type="EMBL" id="JPMV01000018">
    <property type="protein sequence ID" value="KGI81410.1"/>
    <property type="molecule type" value="Genomic_DNA"/>
</dbReference>
<dbReference type="EMBL" id="CP022752">
    <property type="protein sequence ID" value="ASU78650.1"/>
    <property type="molecule type" value="Genomic_DNA"/>
</dbReference>
<evidence type="ECO:0000313" key="2">
    <source>
        <dbReference type="EMBL" id="ASU78650.1"/>
    </source>
</evidence>
<dbReference type="eggNOG" id="ENOG502ZHCC">
    <property type="taxonomic scope" value="Bacteria"/>
</dbReference>
<sequence>MLLAVAPYHESRRMTLQDDRARTWFQPMVPTEQPHRDAAGDAGPLTTRIEGELVFPEQPPTPAPWAERLEVTQPFIPAIREQTPEFAKRLTAEPVEPVSPEPHPPDDTPTVAATPVGEPQPPPPRETATESQDTAGGSEAAPPKKRRSLARRVVRRILGPDLLRKDPVPKKR</sequence>
<feature type="compositionally biased region" description="Basic residues" evidence="1">
    <location>
        <begin position="143"/>
        <end position="155"/>
    </location>
</feature>
<feature type="compositionally biased region" description="Basic and acidic residues" evidence="1">
    <location>
        <begin position="82"/>
        <end position="91"/>
    </location>
</feature>
<keyword evidence="4" id="KW-1185">Reference proteome</keyword>
<name>A0A099D7P0_9ACTN</name>
<protein>
    <submittedName>
        <fullName evidence="2">Uncharacterized protein</fullName>
    </submittedName>
</protein>
<reference evidence="3 4" key="1">
    <citation type="journal article" date="2014" name="PLoS ONE">
        <title>Identification and Characterization of a New Erythromycin Biosynthetic Gene Cluster in Actinopolyspora erythraea YIM90600, a Novel Erythronolide-Producing Halophilic Actinomycete Isolated from Salt Field.</title>
        <authorList>
            <person name="Chen D."/>
            <person name="Feng J."/>
            <person name="Huang L."/>
            <person name="Zhang Q."/>
            <person name="Wu J."/>
            <person name="Zhu X."/>
            <person name="Duan Y."/>
            <person name="Xu Z."/>
        </authorList>
    </citation>
    <scope>NUCLEOTIDE SEQUENCE [LARGE SCALE GENOMIC DNA]</scope>
    <source>
        <strain evidence="3 4">YIM90600</strain>
    </source>
</reference>
<organism evidence="2 5">
    <name type="scientific">Actinopolyspora erythraea</name>
    <dbReference type="NCBI Taxonomy" id="414996"/>
    <lineage>
        <taxon>Bacteria</taxon>
        <taxon>Bacillati</taxon>
        <taxon>Actinomycetota</taxon>
        <taxon>Actinomycetes</taxon>
        <taxon>Actinopolysporales</taxon>
        <taxon>Actinopolysporaceae</taxon>
        <taxon>Actinopolyspora</taxon>
    </lineage>
</organism>
<dbReference type="Proteomes" id="UP000215043">
    <property type="component" value="Chromosome"/>
</dbReference>
<feature type="compositionally biased region" description="Low complexity" evidence="1">
    <location>
        <begin position="108"/>
        <end position="117"/>
    </location>
</feature>
<feature type="region of interest" description="Disordered" evidence="1">
    <location>
        <begin position="78"/>
        <end position="172"/>
    </location>
</feature>